<evidence type="ECO:0000313" key="1">
    <source>
        <dbReference type="EMBL" id="KAE9538195.1"/>
    </source>
</evidence>
<comment type="caution">
    <text evidence="1">The sequence shown here is derived from an EMBL/GenBank/DDBJ whole genome shotgun (WGS) entry which is preliminary data.</text>
</comment>
<dbReference type="EMBL" id="VYZN01000017">
    <property type="protein sequence ID" value="KAE9538195.1"/>
    <property type="molecule type" value="Genomic_DNA"/>
</dbReference>
<proteinExistence type="predicted"/>
<accession>A0A6G0TT22</accession>
<reference evidence="1 2" key="1">
    <citation type="submission" date="2019-08" db="EMBL/GenBank/DDBJ databases">
        <title>The genome of the soybean aphid Biotype 1, its phylome, world population structure and adaptation to the North American continent.</title>
        <authorList>
            <person name="Giordano R."/>
            <person name="Donthu R.K."/>
            <person name="Hernandez A.G."/>
            <person name="Wright C.L."/>
            <person name="Zimin A.V."/>
        </authorList>
    </citation>
    <scope>NUCLEOTIDE SEQUENCE [LARGE SCALE GENOMIC DNA]</scope>
    <source>
        <tissue evidence="1">Whole aphids</tissue>
    </source>
</reference>
<dbReference type="Proteomes" id="UP000475862">
    <property type="component" value="Unassembled WGS sequence"/>
</dbReference>
<dbReference type="AlphaFoldDB" id="A0A6G0TT22"/>
<protein>
    <submittedName>
        <fullName evidence="1">Uncharacterized protein</fullName>
    </submittedName>
</protein>
<sequence length="193" mass="21088">MGVERAVQYFLVDEQPLDEVVLGLEVKVVGEQRRHGRRTDDYVDLASGPVVEQHPARVGGQHDRLVRCRGGVRVAGPLVDDGHDSALVAALPQGLETLDERQQRQPAHDVAPEQHEVVSDERTGVQVPEHVAKRSAGVRSGVDDVEPTGAGRALHGRLDAVRAPAGAEHDYVQDARRLEHVEGVVQKRSVDER</sequence>
<keyword evidence="2" id="KW-1185">Reference proteome</keyword>
<gene>
    <name evidence="1" type="ORF">AGLY_006167</name>
</gene>
<evidence type="ECO:0000313" key="2">
    <source>
        <dbReference type="Proteomes" id="UP000475862"/>
    </source>
</evidence>
<organism evidence="1 2">
    <name type="scientific">Aphis glycines</name>
    <name type="common">Soybean aphid</name>
    <dbReference type="NCBI Taxonomy" id="307491"/>
    <lineage>
        <taxon>Eukaryota</taxon>
        <taxon>Metazoa</taxon>
        <taxon>Ecdysozoa</taxon>
        <taxon>Arthropoda</taxon>
        <taxon>Hexapoda</taxon>
        <taxon>Insecta</taxon>
        <taxon>Pterygota</taxon>
        <taxon>Neoptera</taxon>
        <taxon>Paraneoptera</taxon>
        <taxon>Hemiptera</taxon>
        <taxon>Sternorrhyncha</taxon>
        <taxon>Aphidomorpha</taxon>
        <taxon>Aphidoidea</taxon>
        <taxon>Aphididae</taxon>
        <taxon>Aphidini</taxon>
        <taxon>Aphis</taxon>
        <taxon>Aphis</taxon>
    </lineage>
</organism>
<name>A0A6G0TT22_APHGL</name>